<dbReference type="CDD" id="cd16439">
    <property type="entry name" value="beta_Kdo_transferase_KpsC_2"/>
    <property type="match status" value="1"/>
</dbReference>
<name>A0ABX0TVF4_9SPHN</name>
<keyword evidence="2" id="KW-1185">Reference proteome</keyword>
<comment type="caution">
    <text evidence="1">The sequence shown here is derived from an EMBL/GenBank/DDBJ whole genome shotgun (WGS) entry which is preliminary data.</text>
</comment>
<gene>
    <name evidence="1" type="ORF">FHS31_003058</name>
</gene>
<dbReference type="RefSeq" id="WP_167075050.1">
    <property type="nucleotide sequence ID" value="NZ_JAAOZC010000011.1"/>
</dbReference>
<dbReference type="Pfam" id="PF05159">
    <property type="entry name" value="Capsule_synth"/>
    <property type="match status" value="1"/>
</dbReference>
<evidence type="ECO:0000313" key="2">
    <source>
        <dbReference type="Proteomes" id="UP000727456"/>
    </source>
</evidence>
<dbReference type="Proteomes" id="UP000727456">
    <property type="component" value="Unassembled WGS sequence"/>
</dbReference>
<evidence type="ECO:0000313" key="1">
    <source>
        <dbReference type="EMBL" id="NIJ09426.1"/>
    </source>
</evidence>
<organism evidence="1 2">
    <name type="scientific">Sphingomonas vulcanisoli</name>
    <dbReference type="NCBI Taxonomy" id="1658060"/>
    <lineage>
        <taxon>Bacteria</taxon>
        <taxon>Pseudomonadati</taxon>
        <taxon>Pseudomonadota</taxon>
        <taxon>Alphaproteobacteria</taxon>
        <taxon>Sphingomonadales</taxon>
        <taxon>Sphingomonadaceae</taxon>
        <taxon>Sphingomonas</taxon>
    </lineage>
</organism>
<sequence length="358" mass="38789">MNELPVIPPIAVATGISWWKKDAIERLLATGRPLLFEDHPEKAVAAAAQAGGAIAVWPSRAPDGLHDKAAAAGVPLVNIEDGFIRSVGLGSGLHPPSSIILDASGIYYDPRSPSDLETILQTYDFPPELLARAEALRETIVAQGISKYESAAPTAPAPPRTKRTVLVTGQVEDDKSVLAGGGDVRGNQDLLIRARAAEPDAHIIFKPHPDVDAGHRVGRVPDAEILKVADEVVRNESMASLLARVDAVHVLTSLTGFEALLRGLEVTTHGRPFYAGWGLTADLAGPVARRTRRVALPELVAAALILYPRYLDPEVEQLCTPEQLLQRFAQRRYPRETWLTRVRKWQGRIAKLIGTTTD</sequence>
<protein>
    <submittedName>
        <fullName evidence="1">Capsule polysaccharide export protein KpsC/LpsZ</fullName>
    </submittedName>
</protein>
<dbReference type="EMBL" id="JAAOZC010000011">
    <property type="protein sequence ID" value="NIJ09426.1"/>
    <property type="molecule type" value="Genomic_DNA"/>
</dbReference>
<accession>A0ABX0TVF4</accession>
<proteinExistence type="predicted"/>
<dbReference type="InterPro" id="IPR007833">
    <property type="entry name" value="Capsule_polysaccharide_synth"/>
</dbReference>
<reference evidence="1 2" key="1">
    <citation type="submission" date="2020-03" db="EMBL/GenBank/DDBJ databases">
        <title>Genomic Encyclopedia of Type Strains, Phase III (KMG-III): the genomes of soil and plant-associated and newly described type strains.</title>
        <authorList>
            <person name="Whitman W."/>
        </authorList>
    </citation>
    <scope>NUCLEOTIDE SEQUENCE [LARGE SCALE GENOMIC DNA]</scope>
    <source>
        <strain evidence="1 2">CECT 8804</strain>
    </source>
</reference>